<evidence type="ECO:0000313" key="3">
    <source>
        <dbReference type="Proteomes" id="UP000811255"/>
    </source>
</evidence>
<dbReference type="PANTHER" id="PTHR35006">
    <property type="entry name" value="GLYOXALASE FAMILY PROTEIN (AFU_ORTHOLOGUE AFUA_5G14830)"/>
    <property type="match status" value="1"/>
</dbReference>
<evidence type="ECO:0000259" key="1">
    <source>
        <dbReference type="PROSITE" id="PS51819"/>
    </source>
</evidence>
<dbReference type="Proteomes" id="UP000811255">
    <property type="component" value="Unassembled WGS sequence"/>
</dbReference>
<dbReference type="InterPro" id="IPR037523">
    <property type="entry name" value="VOC_core"/>
</dbReference>
<feature type="domain" description="VOC" evidence="1">
    <location>
        <begin position="1"/>
        <end position="126"/>
    </location>
</feature>
<dbReference type="EMBL" id="JAHFVK010000002">
    <property type="protein sequence ID" value="MBT2134913.1"/>
    <property type="molecule type" value="Genomic_DNA"/>
</dbReference>
<accession>A0ABS5W584</accession>
<reference evidence="2 3" key="1">
    <citation type="submission" date="2021-05" db="EMBL/GenBank/DDBJ databases">
        <title>Croceibacterium sp. LX-88 genome sequence.</title>
        <authorList>
            <person name="Luo X."/>
        </authorList>
    </citation>
    <scope>NUCLEOTIDE SEQUENCE [LARGE SCALE GENOMIC DNA]</scope>
    <source>
        <strain evidence="2 3">LX-88</strain>
    </source>
</reference>
<organism evidence="2 3">
    <name type="scientific">Croceibacterium selenioxidans</name>
    <dbReference type="NCBI Taxonomy" id="2838833"/>
    <lineage>
        <taxon>Bacteria</taxon>
        <taxon>Pseudomonadati</taxon>
        <taxon>Pseudomonadota</taxon>
        <taxon>Alphaproteobacteria</taxon>
        <taxon>Sphingomonadales</taxon>
        <taxon>Erythrobacteraceae</taxon>
        <taxon>Croceibacterium</taxon>
    </lineage>
</organism>
<dbReference type="CDD" id="cd07262">
    <property type="entry name" value="VOC_like"/>
    <property type="match status" value="1"/>
</dbReference>
<dbReference type="PANTHER" id="PTHR35006:SF1">
    <property type="entry name" value="BLL2941 PROTEIN"/>
    <property type="match status" value="1"/>
</dbReference>
<dbReference type="RefSeq" id="WP_214536519.1">
    <property type="nucleotide sequence ID" value="NZ_JAHFVK010000002.1"/>
</dbReference>
<sequence length="129" mass="13445">MFRHLAIGTNDPEAARQFYDATFAALGIAAATADSKGRLLYRHDGALLIVGRPIDGQPATYANGGTIGFSAPSEEAVLGWHSAGLANGGTECEGQPIKRVSPATGREVTVAYLRDPAGNKICAVYDAPE</sequence>
<dbReference type="Gene3D" id="3.10.180.10">
    <property type="entry name" value="2,3-Dihydroxybiphenyl 1,2-Dioxygenase, domain 1"/>
    <property type="match status" value="1"/>
</dbReference>
<gene>
    <name evidence="2" type="ORF">KK137_11265</name>
</gene>
<dbReference type="InterPro" id="IPR029068">
    <property type="entry name" value="Glyas_Bleomycin-R_OHBP_Dase"/>
</dbReference>
<dbReference type="SUPFAM" id="SSF54593">
    <property type="entry name" value="Glyoxalase/Bleomycin resistance protein/Dihydroxybiphenyl dioxygenase"/>
    <property type="match status" value="1"/>
</dbReference>
<proteinExistence type="predicted"/>
<name>A0ABS5W584_9SPHN</name>
<dbReference type="PROSITE" id="PS51819">
    <property type="entry name" value="VOC"/>
    <property type="match status" value="1"/>
</dbReference>
<evidence type="ECO:0000313" key="2">
    <source>
        <dbReference type="EMBL" id="MBT2134913.1"/>
    </source>
</evidence>
<keyword evidence="3" id="KW-1185">Reference proteome</keyword>
<protein>
    <submittedName>
        <fullName evidence="2">VOC family protein</fullName>
    </submittedName>
</protein>
<comment type="caution">
    <text evidence="2">The sequence shown here is derived from an EMBL/GenBank/DDBJ whole genome shotgun (WGS) entry which is preliminary data.</text>
</comment>